<gene>
    <name evidence="2" type="ORF">CEP50_15175</name>
</gene>
<keyword evidence="3" id="KW-1185">Reference proteome</keyword>
<dbReference type="NCBIfam" id="NF005886">
    <property type="entry name" value="PRK07849.1-1"/>
    <property type="match status" value="1"/>
</dbReference>
<name>A0A2T0GTM7_ACTMO</name>
<evidence type="ECO:0000313" key="3">
    <source>
        <dbReference type="Proteomes" id="UP000239352"/>
    </source>
</evidence>
<organism evidence="2 3">
    <name type="scientific">Actinopolyspora mortivallis</name>
    <dbReference type="NCBI Taxonomy" id="33906"/>
    <lineage>
        <taxon>Bacteria</taxon>
        <taxon>Bacillati</taxon>
        <taxon>Actinomycetota</taxon>
        <taxon>Actinomycetes</taxon>
        <taxon>Actinopolysporales</taxon>
        <taxon>Actinopolysporaceae</taxon>
        <taxon>Actinopolyspora</taxon>
    </lineage>
</organism>
<dbReference type="InterPro" id="IPR036038">
    <property type="entry name" value="Aminotransferase-like"/>
</dbReference>
<sequence length="282" mass="30652">MRVLALLDGTHVDPESPLLRADDLGVQRGDGVFETILAVDGKPRELQPHLDRLRRSARLMDLRPPEDADWHRAVGAVLEQWPWESEPELAVKLVCTRGVDGGDGTPTAFATGQSLSAELLRKRDEGVSAVTLERGIDPDLTERAPWLLLSAKTLSYAVNMAALREAERRGAEEVVFTATDGSVLEGPTSTVVLAEGNTLVTPPPSAGILRGTTQGALFRAASTAGWNTSVEPVSVERLRTADGLWLASSIRLITQVHTLDGERVTVDPELHRRVRGIYEAQY</sequence>
<dbReference type="EMBL" id="PVSR01000031">
    <property type="protein sequence ID" value="PRW62478.1"/>
    <property type="molecule type" value="Genomic_DNA"/>
</dbReference>
<dbReference type="InParanoid" id="A0A2T0GTM7"/>
<dbReference type="GO" id="GO:0046394">
    <property type="term" value="P:carboxylic acid biosynthetic process"/>
    <property type="evidence" value="ECO:0007669"/>
    <property type="project" value="UniProtKB-ARBA"/>
</dbReference>
<dbReference type="SUPFAM" id="SSF56752">
    <property type="entry name" value="D-aminoacid aminotransferase-like PLP-dependent enzymes"/>
    <property type="match status" value="1"/>
</dbReference>
<dbReference type="Gene3D" id="3.20.10.10">
    <property type="entry name" value="D-amino Acid Aminotransferase, subunit A, domain 2"/>
    <property type="match status" value="1"/>
</dbReference>
<dbReference type="InterPro" id="IPR043131">
    <property type="entry name" value="BCAT-like_N"/>
</dbReference>
<dbReference type="Gene3D" id="3.30.470.10">
    <property type="match status" value="1"/>
</dbReference>
<dbReference type="Proteomes" id="UP000239352">
    <property type="component" value="Unassembled WGS sequence"/>
</dbReference>
<reference evidence="2 3" key="1">
    <citation type="submission" date="2018-03" db="EMBL/GenBank/DDBJ databases">
        <title>Actinopolyspora mortivallis from Sahara, screening for active biomolecules.</title>
        <authorList>
            <person name="Selama O."/>
            <person name="Wellington E.M.H."/>
            <person name="Hacene H."/>
        </authorList>
    </citation>
    <scope>NUCLEOTIDE SEQUENCE [LARGE SCALE GENOMIC DNA]</scope>
    <source>
        <strain evidence="2 3">M5A</strain>
    </source>
</reference>
<protein>
    <submittedName>
        <fullName evidence="2">Aminodeoxychorismate lyase</fullName>
    </submittedName>
</protein>
<dbReference type="FunCoup" id="A0A2T0GTM7">
    <property type="interactions" value="224"/>
</dbReference>
<dbReference type="PANTHER" id="PTHR42743:SF11">
    <property type="entry name" value="AMINODEOXYCHORISMATE LYASE"/>
    <property type="match status" value="1"/>
</dbReference>
<dbReference type="InterPro" id="IPR043132">
    <property type="entry name" value="BCAT-like_C"/>
</dbReference>
<dbReference type="InterPro" id="IPR001544">
    <property type="entry name" value="Aminotrans_IV"/>
</dbReference>
<dbReference type="NCBIfam" id="NF005887">
    <property type="entry name" value="PRK07849.1-2"/>
    <property type="match status" value="1"/>
</dbReference>
<dbReference type="GO" id="GO:0005829">
    <property type="term" value="C:cytosol"/>
    <property type="evidence" value="ECO:0007669"/>
    <property type="project" value="TreeGrafter"/>
</dbReference>
<evidence type="ECO:0000313" key="2">
    <source>
        <dbReference type="EMBL" id="PRW62478.1"/>
    </source>
</evidence>
<proteinExistence type="inferred from homology"/>
<dbReference type="RefSeq" id="WP_106114609.1">
    <property type="nucleotide sequence ID" value="NZ_PVSR01000031.1"/>
</dbReference>
<evidence type="ECO:0000256" key="1">
    <source>
        <dbReference type="ARBA" id="ARBA00009320"/>
    </source>
</evidence>
<comment type="similarity">
    <text evidence="1">Belongs to the class-IV pyridoxal-phosphate-dependent aminotransferase family.</text>
</comment>
<dbReference type="GO" id="GO:0016829">
    <property type="term" value="F:lyase activity"/>
    <property type="evidence" value="ECO:0007669"/>
    <property type="project" value="UniProtKB-KW"/>
</dbReference>
<dbReference type="PANTHER" id="PTHR42743">
    <property type="entry name" value="AMINO-ACID AMINOTRANSFERASE"/>
    <property type="match status" value="1"/>
</dbReference>
<accession>A0A2T0GTM7</accession>
<dbReference type="InterPro" id="IPR050571">
    <property type="entry name" value="Class-IV_PLP-Dep_Aminotrnsfr"/>
</dbReference>
<dbReference type="STRING" id="1050202.GCA_000384035_03903"/>
<dbReference type="AlphaFoldDB" id="A0A2T0GTM7"/>
<keyword evidence="2" id="KW-0456">Lyase</keyword>
<comment type="caution">
    <text evidence="2">The sequence shown here is derived from an EMBL/GenBank/DDBJ whole genome shotgun (WGS) entry which is preliminary data.</text>
</comment>
<dbReference type="Pfam" id="PF01063">
    <property type="entry name" value="Aminotran_4"/>
    <property type="match status" value="1"/>
</dbReference>